<dbReference type="Pfam" id="PF08783">
    <property type="entry name" value="DWNN"/>
    <property type="match status" value="1"/>
</dbReference>
<feature type="domain" description="DWNN" evidence="7">
    <location>
        <begin position="5"/>
        <end position="80"/>
    </location>
</feature>
<evidence type="ECO:0000256" key="2">
    <source>
        <dbReference type="ARBA" id="ARBA00022723"/>
    </source>
</evidence>
<dbReference type="AlphaFoldDB" id="B7G0Q1"/>
<feature type="compositionally biased region" description="Basic and acidic residues" evidence="6">
    <location>
        <begin position="207"/>
        <end position="218"/>
    </location>
</feature>
<dbReference type="Pfam" id="PF04564">
    <property type="entry name" value="U-box"/>
    <property type="match status" value="1"/>
</dbReference>
<dbReference type="OrthoDB" id="106784at2759"/>
<dbReference type="SUPFAM" id="SSF57850">
    <property type="entry name" value="RING/U-box"/>
    <property type="match status" value="1"/>
</dbReference>
<comment type="subcellular location">
    <subcellularLocation>
        <location evidence="1">Nucleus</location>
    </subcellularLocation>
</comment>
<keyword evidence="9" id="KW-1185">Reference proteome</keyword>
<feature type="compositionally biased region" description="Basic and acidic residues" evidence="6">
    <location>
        <begin position="487"/>
        <end position="496"/>
    </location>
</feature>
<dbReference type="GO" id="GO:0006397">
    <property type="term" value="P:mRNA processing"/>
    <property type="evidence" value="ECO:0007669"/>
    <property type="project" value="InterPro"/>
</dbReference>
<feature type="compositionally biased region" description="Basic and acidic residues" evidence="6">
    <location>
        <begin position="430"/>
        <end position="444"/>
    </location>
</feature>
<sequence>MSSSILYKFRSGTTFEALPLPGSAARVLDVKKAIVRQKKLDQGGALEFDLSLKDATTQQEYLDESEILPRGTRLIVQRLPAAKGQGFLARMARNPYGTYDPRTANQTATSSTTPYGAPSSTTATSAVPANFYTIDGRTQDQDDEEFVRPDAAEQELAALRAATDAARGTAGPSLGVARTSGGPAGRGPPPPAPTRVPRPNWNARPNADPELREQEKLGQPKKRATGIPRTFQAVQQQEEGLGLQTNAIGFEELKNRGGGLSELSSQNNLDYVLKVTATSIPDYLQCAICGGVVRDAMILPWDTEGRTTCETCIRDALTQNGFRDPLTGMEGVSPDDLIPNYALRKAADQFVKSVMEKMDEINKQQVEDDQPEVATDETIGGAVLEGESDEKGVLVSKKTTLTKKTVEDDPFGGDDDFGGDVFAVEPAENVVKEEAPKEPVKEEPTETEVATKPVKREVEPKAEEERENLTVATVQPPNVKVETQESPNEKPTDHSISHTTSPALEKSPSDRRESCRRRGPPVGYAMGPAGQSATATQARIDPRDASPRASRGRSGRHSGDNLEDGSRSVPPQDDPNLLMHVLTPGIPSILYCSATPKMGAMDEAPNAVVLLRSIVTNTKNTTGMDVMIIIFELAGGVAPRDGIKGMEAIAAGEVGGKIAGAVATVVEAVAEEEAAVEVDDTRYTS</sequence>
<dbReference type="InterPro" id="IPR013083">
    <property type="entry name" value="Znf_RING/FYVE/PHD"/>
</dbReference>
<feature type="compositionally biased region" description="Basic and acidic residues" evidence="6">
    <location>
        <begin position="454"/>
        <end position="468"/>
    </location>
</feature>
<gene>
    <name evidence="8" type="ORF">PHATRDRAFT_46285</name>
</gene>
<evidence type="ECO:0000313" key="8">
    <source>
        <dbReference type="EMBL" id="EEC47928.1"/>
    </source>
</evidence>
<dbReference type="GO" id="GO:0016567">
    <property type="term" value="P:protein ubiquitination"/>
    <property type="evidence" value="ECO:0007669"/>
    <property type="project" value="InterPro"/>
</dbReference>
<evidence type="ECO:0000256" key="6">
    <source>
        <dbReference type="SAM" id="MobiDB-lite"/>
    </source>
</evidence>
<evidence type="ECO:0000259" key="7">
    <source>
        <dbReference type="PROSITE" id="PS51282"/>
    </source>
</evidence>
<evidence type="ECO:0000256" key="1">
    <source>
        <dbReference type="ARBA" id="ARBA00004123"/>
    </source>
</evidence>
<dbReference type="PROSITE" id="PS51282">
    <property type="entry name" value="DWNN"/>
    <property type="match status" value="1"/>
</dbReference>
<dbReference type="SMART" id="SM01180">
    <property type="entry name" value="DWNN"/>
    <property type="match status" value="1"/>
</dbReference>
<dbReference type="EMBL" id="CM000612">
    <property type="protein sequence ID" value="EEC47928.1"/>
    <property type="molecule type" value="Genomic_DNA"/>
</dbReference>
<evidence type="ECO:0000256" key="3">
    <source>
        <dbReference type="ARBA" id="ARBA00022771"/>
    </source>
</evidence>
<dbReference type="GeneID" id="7201219"/>
<feature type="compositionally biased region" description="Low complexity" evidence="6">
    <location>
        <begin position="163"/>
        <end position="181"/>
    </location>
</feature>
<dbReference type="eggNOG" id="KOG0314">
    <property type="taxonomic scope" value="Eukaryota"/>
</dbReference>
<dbReference type="STRING" id="556484.B7G0Q1"/>
<accession>B7G0Q1</accession>
<evidence type="ECO:0000313" key="9">
    <source>
        <dbReference type="Proteomes" id="UP000000759"/>
    </source>
</evidence>
<dbReference type="HOGENOM" id="CLU_394067_0_0_1"/>
<reference evidence="9" key="2">
    <citation type="submission" date="2008-08" db="EMBL/GenBank/DDBJ databases">
        <authorList>
            <consortium name="Diatom Consortium"/>
            <person name="Grigoriev I."/>
            <person name="Grimwood J."/>
            <person name="Kuo A."/>
            <person name="Otillar R.P."/>
            <person name="Salamov A."/>
            <person name="Detter J.C."/>
            <person name="Lindquist E."/>
            <person name="Shapiro H."/>
            <person name="Lucas S."/>
            <person name="Glavina del Rio T."/>
            <person name="Pitluck S."/>
            <person name="Rokhsar D."/>
            <person name="Bowler C."/>
        </authorList>
    </citation>
    <scope>GENOME REANNOTATION</scope>
    <source>
        <strain evidence="9">CCAP 1055/1</strain>
    </source>
</reference>
<dbReference type="GO" id="GO:0005634">
    <property type="term" value="C:nucleus"/>
    <property type="evidence" value="ECO:0007669"/>
    <property type="project" value="UniProtKB-SubCell"/>
</dbReference>
<feature type="compositionally biased region" description="Basic and acidic residues" evidence="6">
    <location>
        <begin position="557"/>
        <end position="566"/>
    </location>
</feature>
<reference evidence="8 9" key="1">
    <citation type="journal article" date="2008" name="Nature">
        <title>The Phaeodactylum genome reveals the evolutionary history of diatom genomes.</title>
        <authorList>
            <person name="Bowler C."/>
            <person name="Allen A.E."/>
            <person name="Badger J.H."/>
            <person name="Grimwood J."/>
            <person name="Jabbari K."/>
            <person name="Kuo A."/>
            <person name="Maheswari U."/>
            <person name="Martens C."/>
            <person name="Maumus F."/>
            <person name="Otillar R.P."/>
            <person name="Rayko E."/>
            <person name="Salamov A."/>
            <person name="Vandepoele K."/>
            <person name="Beszteri B."/>
            <person name="Gruber A."/>
            <person name="Heijde M."/>
            <person name="Katinka M."/>
            <person name="Mock T."/>
            <person name="Valentin K."/>
            <person name="Verret F."/>
            <person name="Berges J.A."/>
            <person name="Brownlee C."/>
            <person name="Cadoret J.P."/>
            <person name="Chiovitti A."/>
            <person name="Choi C.J."/>
            <person name="Coesel S."/>
            <person name="De Martino A."/>
            <person name="Detter J.C."/>
            <person name="Durkin C."/>
            <person name="Falciatore A."/>
            <person name="Fournet J."/>
            <person name="Haruta M."/>
            <person name="Huysman M.J."/>
            <person name="Jenkins B.D."/>
            <person name="Jiroutova K."/>
            <person name="Jorgensen R.E."/>
            <person name="Joubert Y."/>
            <person name="Kaplan A."/>
            <person name="Kroger N."/>
            <person name="Kroth P.G."/>
            <person name="La Roche J."/>
            <person name="Lindquist E."/>
            <person name="Lommer M."/>
            <person name="Martin-Jezequel V."/>
            <person name="Lopez P.J."/>
            <person name="Lucas S."/>
            <person name="Mangogna M."/>
            <person name="McGinnis K."/>
            <person name="Medlin L.K."/>
            <person name="Montsant A."/>
            <person name="Oudot-Le Secq M.P."/>
            <person name="Napoli C."/>
            <person name="Obornik M."/>
            <person name="Parker M.S."/>
            <person name="Petit J.L."/>
            <person name="Porcel B.M."/>
            <person name="Poulsen N."/>
            <person name="Robison M."/>
            <person name="Rychlewski L."/>
            <person name="Rynearson T.A."/>
            <person name="Schmutz J."/>
            <person name="Shapiro H."/>
            <person name="Siaut M."/>
            <person name="Stanley M."/>
            <person name="Sussman M.R."/>
            <person name="Taylor A.R."/>
            <person name="Vardi A."/>
            <person name="von Dassow P."/>
            <person name="Vyverman W."/>
            <person name="Willis A."/>
            <person name="Wyrwicz L.S."/>
            <person name="Rokhsar D.S."/>
            <person name="Weissenbach J."/>
            <person name="Armbrust E.V."/>
            <person name="Green B.R."/>
            <person name="Van de Peer Y."/>
            <person name="Grigoriev I.V."/>
        </authorList>
    </citation>
    <scope>NUCLEOTIDE SEQUENCE [LARGE SCALE GENOMIC DNA]</scope>
    <source>
        <strain evidence="8 9">CCAP 1055/1</strain>
    </source>
</reference>
<keyword evidence="2" id="KW-0479">Metal-binding</keyword>
<keyword evidence="3" id="KW-0863">Zinc-finger</keyword>
<dbReference type="PANTHER" id="PTHR15439">
    <property type="entry name" value="RETINOBLASTOMA-BINDING PROTEIN 6"/>
    <property type="match status" value="1"/>
</dbReference>
<feature type="region of interest" description="Disordered" evidence="6">
    <location>
        <begin position="163"/>
        <end position="226"/>
    </location>
</feature>
<dbReference type="PaxDb" id="2850-Phatr46285"/>
<evidence type="ECO:0000256" key="4">
    <source>
        <dbReference type="ARBA" id="ARBA00022833"/>
    </source>
</evidence>
<dbReference type="Gene3D" id="3.10.20.90">
    <property type="entry name" value="Phosphatidylinositol 3-kinase Catalytic Subunit, Chain A, domain 1"/>
    <property type="match status" value="1"/>
</dbReference>
<dbReference type="GO" id="GO:0006511">
    <property type="term" value="P:ubiquitin-dependent protein catabolic process"/>
    <property type="evidence" value="ECO:0007669"/>
    <property type="project" value="TreeGrafter"/>
</dbReference>
<dbReference type="RefSeq" id="XP_002180520.1">
    <property type="nucleotide sequence ID" value="XM_002180484.1"/>
</dbReference>
<feature type="region of interest" description="Disordered" evidence="6">
    <location>
        <begin position="428"/>
        <end position="576"/>
    </location>
</feature>
<organism evidence="8 9">
    <name type="scientific">Phaeodactylum tricornutum (strain CCAP 1055/1)</name>
    <dbReference type="NCBI Taxonomy" id="556484"/>
    <lineage>
        <taxon>Eukaryota</taxon>
        <taxon>Sar</taxon>
        <taxon>Stramenopiles</taxon>
        <taxon>Ochrophyta</taxon>
        <taxon>Bacillariophyta</taxon>
        <taxon>Bacillariophyceae</taxon>
        <taxon>Bacillariophycidae</taxon>
        <taxon>Naviculales</taxon>
        <taxon>Phaeodactylaceae</taxon>
        <taxon>Phaeodactylum</taxon>
    </lineage>
</organism>
<feature type="region of interest" description="Disordered" evidence="6">
    <location>
        <begin position="100"/>
        <end position="123"/>
    </location>
</feature>
<dbReference type="InterPro" id="IPR033489">
    <property type="entry name" value="RBBP6"/>
</dbReference>
<dbReference type="PANTHER" id="PTHR15439:SF0">
    <property type="entry name" value="CELL DIVISION CYCLE AND APOPTOSIS REGULATOR PROTEIN 1-RELATED"/>
    <property type="match status" value="1"/>
</dbReference>
<dbReference type="GO" id="GO:0061630">
    <property type="term" value="F:ubiquitin protein ligase activity"/>
    <property type="evidence" value="ECO:0007669"/>
    <property type="project" value="InterPro"/>
</dbReference>
<name>B7G0Q1_PHATC</name>
<keyword evidence="4" id="KW-0862">Zinc</keyword>
<dbReference type="InterPro" id="IPR014891">
    <property type="entry name" value="DWNN_domain"/>
</dbReference>
<dbReference type="Proteomes" id="UP000000759">
    <property type="component" value="Chromosome 9"/>
</dbReference>
<dbReference type="Gene3D" id="3.30.40.10">
    <property type="entry name" value="Zinc/RING finger domain, C3HC4 (zinc finger)"/>
    <property type="match status" value="1"/>
</dbReference>
<feature type="compositionally biased region" description="Pro residues" evidence="6">
    <location>
        <begin position="186"/>
        <end position="196"/>
    </location>
</feature>
<dbReference type="KEGG" id="pti:PHATRDRAFT_46285"/>
<keyword evidence="5" id="KW-0539">Nucleus</keyword>
<protein>
    <recommendedName>
        <fullName evidence="7">DWNN domain-containing protein</fullName>
    </recommendedName>
</protein>
<evidence type="ECO:0000256" key="5">
    <source>
        <dbReference type="ARBA" id="ARBA00023242"/>
    </source>
</evidence>
<dbReference type="GO" id="GO:0008270">
    <property type="term" value="F:zinc ion binding"/>
    <property type="evidence" value="ECO:0007669"/>
    <property type="project" value="UniProtKB-KW"/>
</dbReference>
<dbReference type="InParanoid" id="B7G0Q1"/>
<dbReference type="InterPro" id="IPR003613">
    <property type="entry name" value="Ubox_domain"/>
</dbReference>
<proteinExistence type="predicted"/>
<feature type="compositionally biased region" description="Polar residues" evidence="6">
    <location>
        <begin position="103"/>
        <end position="123"/>
    </location>
</feature>